<evidence type="ECO:0000256" key="3">
    <source>
        <dbReference type="ARBA" id="ARBA00023027"/>
    </source>
</evidence>
<evidence type="ECO:0000313" key="7">
    <source>
        <dbReference type="EMBL" id="GBG37876.1"/>
    </source>
</evidence>
<dbReference type="InterPro" id="IPR008927">
    <property type="entry name" value="6-PGluconate_DH-like_C_sf"/>
</dbReference>
<gene>
    <name evidence="7" type="ORF">MmonteBS_22480</name>
    <name evidence="8" type="ORF">NJB18185_32250</name>
</gene>
<dbReference type="Pfam" id="PF03446">
    <property type="entry name" value="NAD_binding_2"/>
    <property type="match status" value="1"/>
</dbReference>
<proteinExistence type="inferred from homology"/>
<reference evidence="9" key="2">
    <citation type="submission" date="2018-04" db="EMBL/GenBank/DDBJ databases">
        <title>Draft genome sequence of Mycobacterium montefiorense isolated from Japanese black salamander.</title>
        <authorList>
            <person name="Fukano H."/>
            <person name="Yoshida M."/>
            <person name="Shimizu A."/>
            <person name="Iwao H."/>
            <person name="Kurata O."/>
            <person name="Katayama Y."/>
            <person name="Omatsu T."/>
            <person name="Mizutani T."/>
            <person name="Wada S."/>
            <person name="Hoshino Y."/>
        </authorList>
    </citation>
    <scope>NUCLEOTIDE SEQUENCE [LARGE SCALE GENOMIC DNA]</scope>
    <source>
        <strain evidence="9">BS</strain>
    </source>
</reference>
<dbReference type="GO" id="GO:0050661">
    <property type="term" value="F:NADP binding"/>
    <property type="evidence" value="ECO:0007669"/>
    <property type="project" value="InterPro"/>
</dbReference>
<dbReference type="InterPro" id="IPR015815">
    <property type="entry name" value="HIBADH-related"/>
</dbReference>
<evidence type="ECO:0000313" key="9">
    <source>
        <dbReference type="Proteomes" id="UP000245060"/>
    </source>
</evidence>
<dbReference type="InterPro" id="IPR036291">
    <property type="entry name" value="NAD(P)-bd_dom_sf"/>
</dbReference>
<reference evidence="8" key="4">
    <citation type="submission" date="2022-04" db="EMBL/GenBank/DDBJ databases">
        <authorList>
            <person name="Komine T."/>
            <person name="Fukano H."/>
            <person name="Wada S."/>
        </authorList>
    </citation>
    <scope>NUCLEOTIDE SEQUENCE</scope>
    <source>
        <strain evidence="8">NJB18185</strain>
    </source>
</reference>
<dbReference type="PIRSF" id="PIRSF000103">
    <property type="entry name" value="HIBADH"/>
    <property type="match status" value="1"/>
</dbReference>
<dbReference type="InterPro" id="IPR029154">
    <property type="entry name" value="HIBADH-like_NADP-bd"/>
</dbReference>
<dbReference type="RefSeq" id="WP_108921987.1">
    <property type="nucleotide sequence ID" value="NZ_BFCH01000017.1"/>
</dbReference>
<dbReference type="SUPFAM" id="SSF51735">
    <property type="entry name" value="NAD(P)-binding Rossmann-fold domains"/>
    <property type="match status" value="1"/>
</dbReference>
<keyword evidence="9" id="KW-1185">Reference proteome</keyword>
<sequence>MTIAESQRLSTTVIGLGPLGIPIALHILGSQHQLVGGVDIDPCRTAMADAVGIPIAGTVAEAANAARLAITVLPSVESLNAVCAQLTHCRDGQTRYLVDLSTLPAEAKTQAAATLRTVGITLLDCPVIGTSAQAYGRDVVVCASGPKPAVEAVKCVLDAFSKRVEYVGELGAGANMKVVANHLVTVHNAATAEAINLAQRLGIDPEMAVDMLTGTGAGSRQLELRGPMMASGTYKPMTATVATFVKDADIISELAYSANSPEPLLNTAADLYRTAKATGFGGLDSSAIHAVYAGLSRRDARPTYVSDAQPSREGIAHAQQ</sequence>
<name>A0AA37PNY5_9MYCO</name>
<organism evidence="8 10">
    <name type="scientific">Mycobacterium montefiorense</name>
    <dbReference type="NCBI Taxonomy" id="154654"/>
    <lineage>
        <taxon>Bacteria</taxon>
        <taxon>Bacillati</taxon>
        <taxon>Actinomycetota</taxon>
        <taxon>Actinomycetes</taxon>
        <taxon>Mycobacteriales</taxon>
        <taxon>Mycobacteriaceae</taxon>
        <taxon>Mycobacterium</taxon>
        <taxon>Mycobacterium simiae complex</taxon>
    </lineage>
</organism>
<dbReference type="PANTHER" id="PTHR43060:SF15">
    <property type="entry name" value="3-HYDROXYISOBUTYRATE DEHYDROGENASE-LIKE 1, MITOCHONDRIAL-RELATED"/>
    <property type="match status" value="1"/>
</dbReference>
<evidence type="ECO:0000259" key="6">
    <source>
        <dbReference type="Pfam" id="PF14833"/>
    </source>
</evidence>
<feature type="domain" description="6-phosphogluconate dehydrogenase NADP-binding" evidence="5">
    <location>
        <begin position="12"/>
        <end position="168"/>
    </location>
</feature>
<reference evidence="7" key="1">
    <citation type="journal article" date="2018" name="Genome Announc.">
        <title>Draft Genome Sequence of Mycobacterium montefiorense Isolated from Japanese Black Salamander (Hynobius nigrescens).</title>
        <authorList>
            <person name="Fukano H."/>
            <person name="Yoshida M."/>
            <person name="Shimizu A."/>
            <person name="Iwao H."/>
            <person name="Katayama Y."/>
            <person name="Omatsu T."/>
            <person name="Mizutani T."/>
            <person name="Kurata O."/>
            <person name="Wada S."/>
            <person name="Hoshino Y."/>
        </authorList>
    </citation>
    <scope>NUCLEOTIDE SEQUENCE</scope>
    <source>
        <strain evidence="7">BS</strain>
    </source>
</reference>
<dbReference type="InterPro" id="IPR013328">
    <property type="entry name" value="6PGD_dom2"/>
</dbReference>
<dbReference type="Gene3D" id="3.40.50.720">
    <property type="entry name" value="NAD(P)-binding Rossmann-like Domain"/>
    <property type="match status" value="1"/>
</dbReference>
<keyword evidence="3" id="KW-0520">NAD</keyword>
<dbReference type="EMBL" id="BQYH01000021">
    <property type="protein sequence ID" value="GKU73454.1"/>
    <property type="molecule type" value="Genomic_DNA"/>
</dbReference>
<dbReference type="PANTHER" id="PTHR43060">
    <property type="entry name" value="3-HYDROXYISOBUTYRATE DEHYDROGENASE-LIKE 1, MITOCHONDRIAL-RELATED"/>
    <property type="match status" value="1"/>
</dbReference>
<dbReference type="InterPro" id="IPR006115">
    <property type="entry name" value="6PGDH_NADP-bd"/>
</dbReference>
<accession>A0AA37PNY5</accession>
<dbReference type="EMBL" id="BFCH01000017">
    <property type="protein sequence ID" value="GBG37876.1"/>
    <property type="molecule type" value="Genomic_DNA"/>
</dbReference>
<dbReference type="SUPFAM" id="SSF48179">
    <property type="entry name" value="6-phosphogluconate dehydrogenase C-terminal domain-like"/>
    <property type="match status" value="1"/>
</dbReference>
<dbReference type="Pfam" id="PF14833">
    <property type="entry name" value="NAD_binding_11"/>
    <property type="match status" value="1"/>
</dbReference>
<dbReference type="GO" id="GO:0016491">
    <property type="term" value="F:oxidoreductase activity"/>
    <property type="evidence" value="ECO:0007669"/>
    <property type="project" value="UniProtKB-KW"/>
</dbReference>
<evidence type="ECO:0000256" key="1">
    <source>
        <dbReference type="ARBA" id="ARBA00009080"/>
    </source>
</evidence>
<comment type="caution">
    <text evidence="8">The sequence shown here is derived from an EMBL/GenBank/DDBJ whole genome shotgun (WGS) entry which is preliminary data.</text>
</comment>
<reference evidence="8" key="3">
    <citation type="journal article" date="2022" name="Microbiol. Resour. Announc.">
        <title>Draft Genome Sequences of Eight Mycobacterium montefiorense Strains Isolated from Salamanders in Captivity.</title>
        <authorList>
            <person name="Komine T."/>
            <person name="Ihara H."/>
            <person name="Fukano H."/>
            <person name="Hoshino Y."/>
            <person name="Kurata O."/>
            <person name="Wada S."/>
        </authorList>
    </citation>
    <scope>NUCLEOTIDE SEQUENCE</scope>
    <source>
        <strain evidence="8">NJB18185</strain>
    </source>
</reference>
<feature type="active site" evidence="4">
    <location>
        <position position="177"/>
    </location>
</feature>
<dbReference type="Gene3D" id="1.10.1040.10">
    <property type="entry name" value="N-(1-d-carboxylethyl)-l-norvaline Dehydrogenase, domain 2"/>
    <property type="match status" value="1"/>
</dbReference>
<keyword evidence="2" id="KW-0560">Oxidoreductase</keyword>
<evidence type="ECO:0000313" key="8">
    <source>
        <dbReference type="EMBL" id="GKU73454.1"/>
    </source>
</evidence>
<evidence type="ECO:0000256" key="4">
    <source>
        <dbReference type="PIRSR" id="PIRSR000103-1"/>
    </source>
</evidence>
<comment type="similarity">
    <text evidence="1">Belongs to the HIBADH-related family.</text>
</comment>
<evidence type="ECO:0000259" key="5">
    <source>
        <dbReference type="Pfam" id="PF03446"/>
    </source>
</evidence>
<feature type="domain" description="3-hydroxyisobutyrate dehydrogenase-like NAD-binding" evidence="6">
    <location>
        <begin position="171"/>
        <end position="291"/>
    </location>
</feature>
<evidence type="ECO:0000256" key="2">
    <source>
        <dbReference type="ARBA" id="ARBA00023002"/>
    </source>
</evidence>
<evidence type="ECO:0000313" key="10">
    <source>
        <dbReference type="Proteomes" id="UP001139505"/>
    </source>
</evidence>
<dbReference type="AlphaFoldDB" id="A0AA37PNY5"/>
<dbReference type="GO" id="GO:0051287">
    <property type="term" value="F:NAD binding"/>
    <property type="evidence" value="ECO:0007669"/>
    <property type="project" value="InterPro"/>
</dbReference>
<dbReference type="Proteomes" id="UP001139505">
    <property type="component" value="Unassembled WGS sequence"/>
</dbReference>
<dbReference type="Proteomes" id="UP000245060">
    <property type="component" value="Unassembled WGS sequence"/>
</dbReference>
<protein>
    <submittedName>
        <fullName evidence="8">Oxidoreductase</fullName>
    </submittedName>
</protein>